<keyword evidence="3" id="KW-1185">Reference proteome</keyword>
<dbReference type="AlphaFoldDB" id="A0A401GNA6"/>
<dbReference type="PANTHER" id="PTHR19446">
    <property type="entry name" value="REVERSE TRANSCRIPTASES"/>
    <property type="match status" value="1"/>
</dbReference>
<protein>
    <recommendedName>
        <fullName evidence="1">Reverse transcriptase domain-containing protein</fullName>
    </recommendedName>
</protein>
<dbReference type="STRING" id="139825.A0A401GNA6"/>
<dbReference type="InterPro" id="IPR043502">
    <property type="entry name" value="DNA/RNA_pol_sf"/>
</dbReference>
<dbReference type="InterPro" id="IPR000477">
    <property type="entry name" value="RT_dom"/>
</dbReference>
<dbReference type="InParanoid" id="A0A401GNA6"/>
<dbReference type="RefSeq" id="XP_027614609.1">
    <property type="nucleotide sequence ID" value="XM_027758808.1"/>
</dbReference>
<sequence>MMIHYAKVTEENGVIIALDQEKAYDRVAHDYLWRTLDAFHFPPSFTATVQSLYEHATTVVIINGETSSPFRITQGVRQGDPMSCLLFNLAIELLACMLRNSQLEGFYIPGVPERIITTLFADDTMTYLSERDDFAVLSDILNTWCLASTARFNVDKTEIIPIGSTEYREQVITKHCLGPQSLAFPAQVHITCDGDAIRSLSAWIGNNVDNASPWSTIMDKIKASLLRWSQGHPTLKGRRLIIQMVIGGMTQYLTRVQGMPKHIEESLTKIIRNFMWDDHRGPTVSLDMLCQPLTNGGLGVLHLAARNDVIIIKDLQSFLDIGPDRPTWAFIVDFLILENITRASGNVPVNAQTNIFLQTWKVNIQPSSHLPIFLKKLLKTGTKYKVTFGTLKPSKNLQSKLPIWYHFGAGERFRSLNNSPSGKCLRDNHNVATIGDLLKTTK</sequence>
<organism evidence="2 3">
    <name type="scientific">Sparassis crispa</name>
    <dbReference type="NCBI Taxonomy" id="139825"/>
    <lineage>
        <taxon>Eukaryota</taxon>
        <taxon>Fungi</taxon>
        <taxon>Dikarya</taxon>
        <taxon>Basidiomycota</taxon>
        <taxon>Agaricomycotina</taxon>
        <taxon>Agaricomycetes</taxon>
        <taxon>Polyporales</taxon>
        <taxon>Sparassidaceae</taxon>
        <taxon>Sparassis</taxon>
    </lineage>
</organism>
<reference evidence="2 3" key="1">
    <citation type="journal article" date="2018" name="Sci. Rep.">
        <title>Genome sequence of the cauliflower mushroom Sparassis crispa (Hanabiratake) and its association with beneficial usage.</title>
        <authorList>
            <person name="Kiyama R."/>
            <person name="Furutani Y."/>
            <person name="Kawaguchi K."/>
            <person name="Nakanishi T."/>
        </authorList>
    </citation>
    <scope>NUCLEOTIDE SEQUENCE [LARGE SCALE GENOMIC DNA]</scope>
</reference>
<accession>A0A401GNA6</accession>
<evidence type="ECO:0000313" key="3">
    <source>
        <dbReference type="Proteomes" id="UP000287166"/>
    </source>
</evidence>
<gene>
    <name evidence="2" type="ORF">SCP_0507520</name>
</gene>
<dbReference type="OrthoDB" id="2205812at2759"/>
<dbReference type="SUPFAM" id="SSF56672">
    <property type="entry name" value="DNA/RNA polymerases"/>
    <property type="match status" value="1"/>
</dbReference>
<dbReference type="PROSITE" id="PS50878">
    <property type="entry name" value="RT_POL"/>
    <property type="match status" value="1"/>
</dbReference>
<dbReference type="Proteomes" id="UP000287166">
    <property type="component" value="Unassembled WGS sequence"/>
</dbReference>
<name>A0A401GNA6_9APHY</name>
<evidence type="ECO:0000313" key="2">
    <source>
        <dbReference type="EMBL" id="GBE83696.1"/>
    </source>
</evidence>
<comment type="caution">
    <text evidence="2">The sequence shown here is derived from an EMBL/GenBank/DDBJ whole genome shotgun (WGS) entry which is preliminary data.</text>
</comment>
<dbReference type="EMBL" id="BFAD01000005">
    <property type="protein sequence ID" value="GBE83696.1"/>
    <property type="molecule type" value="Genomic_DNA"/>
</dbReference>
<dbReference type="Pfam" id="PF00078">
    <property type="entry name" value="RVT_1"/>
    <property type="match status" value="1"/>
</dbReference>
<evidence type="ECO:0000259" key="1">
    <source>
        <dbReference type="PROSITE" id="PS50878"/>
    </source>
</evidence>
<proteinExistence type="predicted"/>
<dbReference type="GeneID" id="38780613"/>
<feature type="domain" description="Reverse transcriptase" evidence="1">
    <location>
        <begin position="1"/>
        <end position="208"/>
    </location>
</feature>